<name>A0AAP3YC28_BACAM</name>
<evidence type="ECO:0000313" key="2">
    <source>
        <dbReference type="EMBL" id="MDF4192967.1"/>
    </source>
</evidence>
<feature type="signal peptide" evidence="1">
    <location>
        <begin position="1"/>
        <end position="19"/>
    </location>
</feature>
<evidence type="ECO:0000256" key="1">
    <source>
        <dbReference type="SAM" id="SignalP"/>
    </source>
</evidence>
<comment type="caution">
    <text evidence="2">The sequence shown here is derived from an EMBL/GenBank/DDBJ whole genome shotgun (WGS) entry which is preliminary data.</text>
</comment>
<evidence type="ECO:0000313" key="3">
    <source>
        <dbReference type="Proteomes" id="UP001222377"/>
    </source>
</evidence>
<gene>
    <name evidence="2" type="ORF">PV946_04090</name>
</gene>
<organism evidence="2 3">
    <name type="scientific">Bacillus amyloliquefaciens</name>
    <name type="common">Bacillus velezensis</name>
    <dbReference type="NCBI Taxonomy" id="1390"/>
    <lineage>
        <taxon>Bacteria</taxon>
        <taxon>Bacillati</taxon>
        <taxon>Bacillota</taxon>
        <taxon>Bacilli</taxon>
        <taxon>Bacillales</taxon>
        <taxon>Bacillaceae</taxon>
        <taxon>Bacillus</taxon>
        <taxon>Bacillus amyloliquefaciens group</taxon>
    </lineage>
</organism>
<sequence length="49" mass="5182">MKKIILCAALTFVALSGLAAVKINQESSDVKITERPVGTLKLAERPVGT</sequence>
<dbReference type="EMBL" id="JARKHX010000001">
    <property type="protein sequence ID" value="MDF4192967.1"/>
    <property type="molecule type" value="Genomic_DNA"/>
</dbReference>
<dbReference type="InterPro" id="IPR053652">
    <property type="entry name" value="Phr_regulator"/>
</dbReference>
<reference evidence="2" key="1">
    <citation type="submission" date="2023-02" db="EMBL/GenBank/DDBJ databases">
        <title>Draft Whole-Genome Sequences of Bacillus Strains of Potential Probiotic for Poultry.</title>
        <authorList>
            <person name="Ma L.M."/>
            <person name="Lopez-Guerra N."/>
            <person name="Zhang G."/>
        </authorList>
    </citation>
    <scope>NUCLEOTIDE SEQUENCE</scope>
    <source>
        <strain evidence="2">OSU1013-24</strain>
    </source>
</reference>
<dbReference type="RefSeq" id="WP_162988637.1">
    <property type="nucleotide sequence ID" value="NZ_CP029070.1"/>
</dbReference>
<dbReference type="AlphaFoldDB" id="A0AAP3YC28"/>
<proteinExistence type="predicted"/>
<keyword evidence="1" id="KW-0732">Signal</keyword>
<protein>
    <submittedName>
        <fullName evidence="2">PhrK family phosphatase-inhibitory pheromone</fullName>
    </submittedName>
</protein>
<accession>A0AAP3YC28</accession>
<dbReference type="NCBIfam" id="NF038040">
    <property type="entry name" value="phero_PhrK_fam"/>
    <property type="match status" value="1"/>
</dbReference>
<feature type="chain" id="PRO_5043025909" evidence="1">
    <location>
        <begin position="20"/>
        <end position="49"/>
    </location>
</feature>
<dbReference type="Proteomes" id="UP001222377">
    <property type="component" value="Unassembled WGS sequence"/>
</dbReference>